<comment type="catalytic activity">
    <reaction evidence="9">
        <text>7-carboxy-7-carbaguanine + NH4(+) + 2 ATP = 7-cyano-7-carbaguanine + 2 AMP + 2 diphosphate + 2 H(+)</text>
        <dbReference type="Rhea" id="RHEA:27982"/>
        <dbReference type="ChEBI" id="CHEBI:15378"/>
        <dbReference type="ChEBI" id="CHEBI:28938"/>
        <dbReference type="ChEBI" id="CHEBI:30616"/>
        <dbReference type="ChEBI" id="CHEBI:33019"/>
        <dbReference type="ChEBI" id="CHEBI:45075"/>
        <dbReference type="ChEBI" id="CHEBI:61036"/>
        <dbReference type="ChEBI" id="CHEBI:456215"/>
        <dbReference type="EC" id="6.3.4.20"/>
    </reaction>
</comment>
<accession>A0A6N2ZVG6</accession>
<reference evidence="10" key="1">
    <citation type="submission" date="2019-11" db="EMBL/GenBank/DDBJ databases">
        <authorList>
            <person name="Feng L."/>
        </authorList>
    </citation>
    <scope>NUCLEOTIDE SEQUENCE</scope>
    <source>
        <strain evidence="10">CButyricumLFYP62</strain>
    </source>
</reference>
<evidence type="ECO:0000256" key="1">
    <source>
        <dbReference type="ARBA" id="ARBA00005061"/>
    </source>
</evidence>
<evidence type="ECO:0000256" key="9">
    <source>
        <dbReference type="ARBA" id="ARBA00047890"/>
    </source>
</evidence>
<dbReference type="AlphaFoldDB" id="A0A6N2ZVG6"/>
<evidence type="ECO:0000256" key="3">
    <source>
        <dbReference type="ARBA" id="ARBA00022723"/>
    </source>
</evidence>
<dbReference type="EC" id="6.3.4.20" evidence="8"/>
<dbReference type="EMBL" id="CACRTU010000009">
    <property type="protein sequence ID" value="VYT83484.1"/>
    <property type="molecule type" value="Genomic_DNA"/>
</dbReference>
<evidence type="ECO:0000313" key="10">
    <source>
        <dbReference type="EMBL" id="VYT83484.1"/>
    </source>
</evidence>
<evidence type="ECO:0000256" key="2">
    <source>
        <dbReference type="ARBA" id="ARBA00022598"/>
    </source>
</evidence>
<sequence>MTSINIVCQVDGAEEFRINAPFINYNINDNEMFSYTFWNNQLKRLPTYFSNVGIDLLCLSLFVFGADRIVPRKDFEDCWTRNINMYIPVLELEIWEQNKELVQNMLNYLSGDKWNLTFRYRGFTKNELEWKNRINNSNETKVNANKVCMFSGGLDSFIGVIDLLEVCNEEIIFVSHYGGGKGVKEYQDGLKDKFINNYNVNENIFFSFYAAAMNGKEDTTRTRSLMFFSHAIAIATCMNTQVNLIIPENGLISLNIPLTNSRLGSSSTRTTHPYYMKMLQELLSKLGIDIRVINPYQFKTKGEMIQQCKNIGFLKNNIVNTMSCSHPDHGRMLGETESCHCGNCLPCVIRRAAIKKSGIEDITIYRDKKFDSGKTANMNLNSYLLGIGKYDEKNSFLIIQKSGPLTSDLEKYSALYKRGLQELMELLEECNE</sequence>
<keyword evidence="2 10" id="KW-0436">Ligase</keyword>
<name>A0A6N2ZVG6_CLOBU</name>
<comment type="similarity">
    <text evidence="7">Belongs to the QueC family.</text>
</comment>
<evidence type="ECO:0000256" key="6">
    <source>
        <dbReference type="ARBA" id="ARBA00022840"/>
    </source>
</evidence>
<evidence type="ECO:0000256" key="7">
    <source>
        <dbReference type="ARBA" id="ARBA00037993"/>
    </source>
</evidence>
<dbReference type="InterPro" id="IPR018317">
    <property type="entry name" value="QueC"/>
</dbReference>
<evidence type="ECO:0000256" key="5">
    <source>
        <dbReference type="ARBA" id="ARBA00022833"/>
    </source>
</evidence>
<dbReference type="PANTHER" id="PTHR42914">
    <property type="entry name" value="7-CYANO-7-DEAZAGUANINE SYNTHASE"/>
    <property type="match status" value="1"/>
</dbReference>
<protein>
    <recommendedName>
        <fullName evidence="8">7-cyano-7-deazaguanine synthase</fullName>
        <ecNumber evidence="8">6.3.4.20</ecNumber>
    </recommendedName>
</protein>
<gene>
    <name evidence="10" type="primary">queC_1</name>
    <name evidence="10" type="ORF">CBLFYP62_00858</name>
</gene>
<dbReference type="InterPro" id="IPR014729">
    <property type="entry name" value="Rossmann-like_a/b/a_fold"/>
</dbReference>
<dbReference type="PANTHER" id="PTHR42914:SF1">
    <property type="entry name" value="7-CYANO-7-DEAZAGUANINE SYNTHASE"/>
    <property type="match status" value="1"/>
</dbReference>
<dbReference type="SUPFAM" id="SSF52402">
    <property type="entry name" value="Adenine nucleotide alpha hydrolases-like"/>
    <property type="match status" value="1"/>
</dbReference>
<keyword evidence="6" id="KW-0067">ATP-binding</keyword>
<keyword evidence="4" id="KW-0547">Nucleotide-binding</keyword>
<dbReference type="GO" id="GO:0016874">
    <property type="term" value="F:ligase activity"/>
    <property type="evidence" value="ECO:0007669"/>
    <property type="project" value="UniProtKB-KW"/>
</dbReference>
<dbReference type="Pfam" id="PF06508">
    <property type="entry name" value="QueC"/>
    <property type="match status" value="1"/>
</dbReference>
<dbReference type="GO" id="GO:0046872">
    <property type="term" value="F:metal ion binding"/>
    <property type="evidence" value="ECO:0007669"/>
    <property type="project" value="UniProtKB-KW"/>
</dbReference>
<evidence type="ECO:0000256" key="8">
    <source>
        <dbReference type="ARBA" id="ARBA00039149"/>
    </source>
</evidence>
<keyword evidence="5" id="KW-0862">Zinc</keyword>
<proteinExistence type="inferred from homology"/>
<dbReference type="NCBIfam" id="NF041925">
    <property type="entry name" value="QatC"/>
    <property type="match status" value="1"/>
</dbReference>
<comment type="pathway">
    <text evidence="1">Purine metabolism; 7-cyano-7-deazaguanine biosynthesis.</text>
</comment>
<keyword evidence="3" id="KW-0479">Metal-binding</keyword>
<dbReference type="GO" id="GO:0005524">
    <property type="term" value="F:ATP binding"/>
    <property type="evidence" value="ECO:0007669"/>
    <property type="project" value="UniProtKB-KW"/>
</dbReference>
<dbReference type="InterPro" id="IPR049676">
    <property type="entry name" value="QatC"/>
</dbReference>
<dbReference type="RefSeq" id="WP_156736316.1">
    <property type="nucleotide sequence ID" value="NZ_CACRTU010000009.1"/>
</dbReference>
<evidence type="ECO:0000256" key="4">
    <source>
        <dbReference type="ARBA" id="ARBA00022741"/>
    </source>
</evidence>
<organism evidence="10">
    <name type="scientific">Clostridium butyricum</name>
    <dbReference type="NCBI Taxonomy" id="1492"/>
    <lineage>
        <taxon>Bacteria</taxon>
        <taxon>Bacillati</taxon>
        <taxon>Bacillota</taxon>
        <taxon>Clostridia</taxon>
        <taxon>Eubacteriales</taxon>
        <taxon>Clostridiaceae</taxon>
        <taxon>Clostridium</taxon>
    </lineage>
</organism>
<dbReference type="Gene3D" id="3.40.50.620">
    <property type="entry name" value="HUPs"/>
    <property type="match status" value="1"/>
</dbReference>